<name>A0A2H8TKI8_9HEMI</name>
<evidence type="ECO:0000256" key="9">
    <source>
        <dbReference type="SAM" id="MobiDB-lite"/>
    </source>
</evidence>
<keyword evidence="3" id="KW-0479">Metal-binding</keyword>
<dbReference type="Gene3D" id="3.30.40.10">
    <property type="entry name" value="Zinc/RING finger domain, C3HC4 (zinc finger)"/>
    <property type="match status" value="1"/>
</dbReference>
<dbReference type="PROSITE" id="PS00518">
    <property type="entry name" value="ZF_RING_1"/>
    <property type="match status" value="1"/>
</dbReference>
<keyword evidence="2 8" id="KW-0728">SH3 domain</keyword>
<sequence>MDEKLLNDLLECSVCLERLDTSSKVLSCQHTFCKKCLDEIVATHKELRCPECRTLVECRVDELPPNVLLMRILEGMKSKNAVISPPKKPLAVACSDQRPPKTSKQVPYQRNMFARALYDYSSKEPGDLSFKKGDMIILRQKVDSNWYQGEANGVIGIFPLSYVQVFPTSLPSHIPQCKALYDFKMNKEDDEGCLSFSKGDIITVLRRIDQNWAEGKISNRVGIFPLSFVDLNQIARALMKLSVSSQPIQSRIAPPTPEEAAPLLPIELSAACQSTNTKHNATDEAKHVLDNTKVTTSENTSSSSSSTTTTSPNTTSPSDTTSSSPSRSPSHASFVDNSINHSLSSSNPDPPKRHSFTNGVGPISLGPNTSENKRYSAEILSQDDIAIFSSPNTSLETQSSQPINGVRDSKLHRHGSLRSHSKPIITQNVRSKIPIQLPAKHVSLYPYKPQKADELELKRGQLYMVTECCKDGWYKGTSLKTNCSGVFPGNYVTPAKISVRLLGKSSNNSSSVQDQKDHMSFNSQLNDCSFQSDLDENLPLYPPPELPPRSSSPSVHSRVSSWLSEMPSTSSRVRSVPTQNVKSICCNTVLPNSMKPTAALTDKDSTSVGVVNTVAGAAAPSTTASSPSPSHSLSPDNLAQKRGKKKCFLSNSVMRSFSNIKIRKSPPPVYSMDNPVFDDNTSNNTVITPSQPVHTRSDSCPSKLLNVDAIQRVPEQLPLKVRGNHNFKSEQQPNGSSVLIHHRKSHSLDTNNGVSVDIKPQDRKLKQNSRTQQNMCRCIVAYPPNSEYELELRVGDILYVHKIRQDGWYRGTLLRTGKSGLFPSSFVEKI</sequence>
<dbReference type="InterPro" id="IPR050384">
    <property type="entry name" value="Endophilin_SH3RF"/>
</dbReference>
<feature type="compositionally biased region" description="Basic and acidic residues" evidence="9">
    <location>
        <begin position="280"/>
        <end position="290"/>
    </location>
</feature>
<dbReference type="SUPFAM" id="SSF50044">
    <property type="entry name" value="SH3-domain"/>
    <property type="match status" value="4"/>
</dbReference>
<dbReference type="CDD" id="cd16750">
    <property type="entry name" value="RING-HC_SH3RF3"/>
    <property type="match status" value="1"/>
</dbReference>
<dbReference type="CDD" id="cd11786">
    <property type="entry name" value="SH3_SH3RF_1"/>
    <property type="match status" value="1"/>
</dbReference>
<feature type="domain" description="SH3" evidence="10">
    <location>
        <begin position="172"/>
        <end position="234"/>
    </location>
</feature>
<evidence type="ECO:0000256" key="4">
    <source>
        <dbReference type="ARBA" id="ARBA00022771"/>
    </source>
</evidence>
<evidence type="ECO:0000256" key="7">
    <source>
        <dbReference type="PROSITE-ProRule" id="PRU00175"/>
    </source>
</evidence>
<dbReference type="Pfam" id="PF00018">
    <property type="entry name" value="SH3_1"/>
    <property type="match status" value="3"/>
</dbReference>
<gene>
    <name evidence="12" type="primary">SH3RF3_1</name>
</gene>
<dbReference type="InterPro" id="IPR013083">
    <property type="entry name" value="Znf_RING/FYVE/PHD"/>
</dbReference>
<evidence type="ECO:0000256" key="5">
    <source>
        <dbReference type="ARBA" id="ARBA00022833"/>
    </source>
</evidence>
<dbReference type="PANTHER" id="PTHR14167:SF51">
    <property type="entry name" value="RING-TYPE E3 UBIQUITIN TRANSFERASE"/>
    <property type="match status" value="1"/>
</dbReference>
<dbReference type="OrthoDB" id="2163411at2759"/>
<keyword evidence="4 7" id="KW-0863">Zinc-finger</keyword>
<evidence type="ECO:0000313" key="12">
    <source>
        <dbReference type="EMBL" id="MBW14540.1"/>
    </source>
</evidence>
<dbReference type="FunFam" id="3.30.40.10:FF:000077">
    <property type="entry name" value="E3 ubiquitin-protein ligase SH3RF1 isoform X1"/>
    <property type="match status" value="1"/>
</dbReference>
<feature type="region of interest" description="Disordered" evidence="9">
    <location>
        <begin position="534"/>
        <end position="558"/>
    </location>
</feature>
<comment type="similarity">
    <text evidence="1">Belongs to the SH3RF family.</text>
</comment>
<dbReference type="PROSITE" id="PS50002">
    <property type="entry name" value="SH3"/>
    <property type="match status" value="4"/>
</dbReference>
<feature type="compositionally biased region" description="Low complexity" evidence="9">
    <location>
        <begin position="548"/>
        <end position="558"/>
    </location>
</feature>
<feature type="domain" description="SH3" evidence="10">
    <location>
        <begin position="771"/>
        <end position="830"/>
    </location>
</feature>
<dbReference type="PRINTS" id="PR00452">
    <property type="entry name" value="SH3DOMAIN"/>
</dbReference>
<dbReference type="InterPro" id="IPR017907">
    <property type="entry name" value="Znf_RING_CS"/>
</dbReference>
<keyword evidence="5" id="KW-0862">Zinc</keyword>
<evidence type="ECO:0000256" key="2">
    <source>
        <dbReference type="ARBA" id="ARBA00022443"/>
    </source>
</evidence>
<proteinExistence type="inferred from homology"/>
<feature type="compositionally biased region" description="Low complexity" evidence="9">
    <location>
        <begin position="619"/>
        <end position="635"/>
    </location>
</feature>
<reference evidence="12" key="1">
    <citation type="submission" date="2017-10" db="EMBL/GenBank/DDBJ databases">
        <title>Transcriptome Assembly of Sugarcane Aphid Adults.</title>
        <authorList>
            <person name="Scully E.D."/>
            <person name="Palmer N.A."/>
            <person name="Geib S.M."/>
            <person name="Sarath G."/>
            <person name="Sattler S.E."/>
        </authorList>
    </citation>
    <scope>NUCLEOTIDE SEQUENCE</scope>
    <source>
        <tissue evidence="12">Whole body</tissue>
    </source>
</reference>
<dbReference type="SMART" id="SM00326">
    <property type="entry name" value="SH3"/>
    <property type="match status" value="4"/>
</dbReference>
<feature type="compositionally biased region" description="Polar residues" evidence="9">
    <location>
        <begin position="335"/>
        <end position="347"/>
    </location>
</feature>
<dbReference type="SUPFAM" id="SSF57850">
    <property type="entry name" value="RING/U-box"/>
    <property type="match status" value="1"/>
</dbReference>
<dbReference type="GO" id="GO:0008270">
    <property type="term" value="F:zinc ion binding"/>
    <property type="evidence" value="ECO:0007669"/>
    <property type="project" value="UniProtKB-KW"/>
</dbReference>
<evidence type="ECO:0000256" key="8">
    <source>
        <dbReference type="PROSITE-ProRule" id="PRU00192"/>
    </source>
</evidence>
<accession>A0A2H8TKI8</accession>
<protein>
    <submittedName>
        <fullName evidence="12">SH3 domain-containing RING finger protein 3</fullName>
    </submittedName>
</protein>
<dbReference type="PANTHER" id="PTHR14167">
    <property type="entry name" value="SH3 DOMAIN-CONTAINING"/>
    <property type="match status" value="1"/>
</dbReference>
<feature type="compositionally biased region" description="Low complexity" evidence="9">
    <location>
        <begin position="295"/>
        <end position="330"/>
    </location>
</feature>
<organism evidence="12">
    <name type="scientific">Melanaphis sacchari</name>
    <dbReference type="NCBI Taxonomy" id="742174"/>
    <lineage>
        <taxon>Eukaryota</taxon>
        <taxon>Metazoa</taxon>
        <taxon>Ecdysozoa</taxon>
        <taxon>Arthropoda</taxon>
        <taxon>Hexapoda</taxon>
        <taxon>Insecta</taxon>
        <taxon>Pterygota</taxon>
        <taxon>Neoptera</taxon>
        <taxon>Paraneoptera</taxon>
        <taxon>Hemiptera</taxon>
        <taxon>Sternorrhyncha</taxon>
        <taxon>Aphidomorpha</taxon>
        <taxon>Aphidoidea</taxon>
        <taxon>Aphididae</taxon>
        <taxon>Aphidini</taxon>
        <taxon>Melanaphis</taxon>
    </lineage>
</organism>
<dbReference type="EMBL" id="GFXV01002735">
    <property type="protein sequence ID" value="MBW14540.1"/>
    <property type="molecule type" value="Transcribed_RNA"/>
</dbReference>
<dbReference type="SMART" id="SM00184">
    <property type="entry name" value="RING"/>
    <property type="match status" value="1"/>
</dbReference>
<dbReference type="InterPro" id="IPR028502">
    <property type="entry name" value="SH3RF3_RING-HC_Zfn"/>
</dbReference>
<dbReference type="AlphaFoldDB" id="A0A2H8TKI8"/>
<dbReference type="PRINTS" id="PR00499">
    <property type="entry name" value="P67PHOX"/>
</dbReference>
<evidence type="ECO:0000256" key="6">
    <source>
        <dbReference type="ARBA" id="ARBA00022843"/>
    </source>
</evidence>
<evidence type="ECO:0000259" key="10">
    <source>
        <dbReference type="PROSITE" id="PS50002"/>
    </source>
</evidence>
<dbReference type="Pfam" id="PF14604">
    <property type="entry name" value="SH3_9"/>
    <property type="match status" value="1"/>
</dbReference>
<dbReference type="InterPro" id="IPR036028">
    <property type="entry name" value="SH3-like_dom_sf"/>
</dbReference>
<evidence type="ECO:0000256" key="3">
    <source>
        <dbReference type="ARBA" id="ARBA00022723"/>
    </source>
</evidence>
<feature type="domain" description="SH3" evidence="10">
    <location>
        <begin position="436"/>
        <end position="497"/>
    </location>
</feature>
<evidence type="ECO:0000259" key="11">
    <source>
        <dbReference type="PROSITE" id="PS50089"/>
    </source>
</evidence>
<feature type="region of interest" description="Disordered" evidence="9">
    <location>
        <begin position="275"/>
        <end position="369"/>
    </location>
</feature>
<dbReference type="Pfam" id="PF13923">
    <property type="entry name" value="zf-C3HC4_2"/>
    <property type="match status" value="1"/>
</dbReference>
<keyword evidence="6" id="KW-0832">Ubl conjugation</keyword>
<dbReference type="CDD" id="cd11787">
    <property type="entry name" value="SH3_SH3RF_2"/>
    <property type="match status" value="1"/>
</dbReference>
<feature type="domain" description="SH3" evidence="10">
    <location>
        <begin position="109"/>
        <end position="168"/>
    </location>
</feature>
<dbReference type="PROSITE" id="PS50089">
    <property type="entry name" value="ZF_RING_2"/>
    <property type="match status" value="1"/>
</dbReference>
<dbReference type="Gene3D" id="2.30.30.40">
    <property type="entry name" value="SH3 Domains"/>
    <property type="match status" value="4"/>
</dbReference>
<evidence type="ECO:0000256" key="1">
    <source>
        <dbReference type="ARBA" id="ARBA00008649"/>
    </source>
</evidence>
<dbReference type="InterPro" id="IPR001452">
    <property type="entry name" value="SH3_domain"/>
</dbReference>
<feature type="domain" description="RING-type" evidence="11">
    <location>
        <begin position="12"/>
        <end position="53"/>
    </location>
</feature>
<feature type="region of interest" description="Disordered" evidence="9">
    <location>
        <begin position="619"/>
        <end position="645"/>
    </location>
</feature>
<dbReference type="InterPro" id="IPR001841">
    <property type="entry name" value="Znf_RING"/>
</dbReference>